<name>A0A1B1S5L8_9BACL</name>
<sequence length="110" mass="12726">MLIDAARFLNVYDIDLIYSWTPREFNNFIKGAQLRETDQWEREAANALFTAKASNSKKKVSIKDLYDANSARKKILAPKNKKETVRHLGRFHAAQKAMRNFRPQNIEKGG</sequence>
<dbReference type="Proteomes" id="UP000053354">
    <property type="component" value="Chromosome"/>
</dbReference>
<gene>
    <name evidence="1" type="ORF">I858_015830</name>
</gene>
<dbReference type="RefSeq" id="WP_065524805.1">
    <property type="nucleotide sequence ID" value="NZ_CP016540.2"/>
</dbReference>
<keyword evidence="2" id="KW-1185">Reference proteome</keyword>
<dbReference type="STRING" id="1302659.I858_015830"/>
<evidence type="ECO:0000313" key="2">
    <source>
        <dbReference type="Proteomes" id="UP000053354"/>
    </source>
</evidence>
<dbReference type="OrthoDB" id="2456375at2"/>
<accession>A0A1B1S5L8</accession>
<reference evidence="1" key="1">
    <citation type="submission" date="2016-10" db="EMBL/GenBank/DDBJ databases">
        <authorList>
            <person name="See-Too W.S."/>
        </authorList>
    </citation>
    <scope>NUCLEOTIDE SEQUENCE</scope>
    <source>
        <strain evidence="1">L10.15</strain>
    </source>
</reference>
<dbReference type="EMBL" id="CP016540">
    <property type="protein sequence ID" value="ANU28459.1"/>
    <property type="molecule type" value="Genomic_DNA"/>
</dbReference>
<dbReference type="AlphaFoldDB" id="A0A1B1S5L8"/>
<dbReference type="KEGG" id="pll:I858_015830"/>
<evidence type="ECO:0000313" key="1">
    <source>
        <dbReference type="EMBL" id="ANU28459.1"/>
    </source>
</evidence>
<organism evidence="1 2">
    <name type="scientific">Planococcus versutus</name>
    <dbReference type="NCBI Taxonomy" id="1302659"/>
    <lineage>
        <taxon>Bacteria</taxon>
        <taxon>Bacillati</taxon>
        <taxon>Bacillota</taxon>
        <taxon>Bacilli</taxon>
        <taxon>Bacillales</taxon>
        <taxon>Caryophanaceae</taxon>
        <taxon>Planococcus</taxon>
    </lineage>
</organism>
<protein>
    <submittedName>
        <fullName evidence="1">Uncharacterized protein</fullName>
    </submittedName>
</protein>
<proteinExistence type="predicted"/>